<accession>A0A7X0MMN4</accession>
<feature type="chain" id="PRO_5030875942" evidence="1">
    <location>
        <begin position="20"/>
        <end position="288"/>
    </location>
</feature>
<dbReference type="AlphaFoldDB" id="A0A7X0MMN4"/>
<dbReference type="Proteomes" id="UP000521017">
    <property type="component" value="Unassembled WGS sequence"/>
</dbReference>
<protein>
    <submittedName>
        <fullName evidence="2">Uncharacterized protein</fullName>
    </submittedName>
</protein>
<gene>
    <name evidence="2" type="ORF">HDF25_004836</name>
</gene>
<dbReference type="EMBL" id="JACHCC010000015">
    <property type="protein sequence ID" value="MBB6502653.1"/>
    <property type="molecule type" value="Genomic_DNA"/>
</dbReference>
<evidence type="ECO:0000256" key="1">
    <source>
        <dbReference type="SAM" id="SignalP"/>
    </source>
</evidence>
<evidence type="ECO:0000313" key="2">
    <source>
        <dbReference type="EMBL" id="MBB6502653.1"/>
    </source>
</evidence>
<name>A0A7X0MMN4_9SPHI</name>
<dbReference type="RefSeq" id="WP_184628906.1">
    <property type="nucleotide sequence ID" value="NZ_JACHCC010000015.1"/>
</dbReference>
<keyword evidence="1" id="KW-0732">Signal</keyword>
<evidence type="ECO:0000313" key="3">
    <source>
        <dbReference type="Proteomes" id="UP000521017"/>
    </source>
</evidence>
<feature type="signal peptide" evidence="1">
    <location>
        <begin position="1"/>
        <end position="19"/>
    </location>
</feature>
<sequence length="288" mass="31965">MKKIVLFFLFLAGAMASQAQTPTQVVTFPGVNYVYLGSLTQSVGSTYNSQKIIVKILGGSWFGDSNGETAFYISNRNGLTINETSLGSNMTSRVTLKVYQNGANIDFYLMPSLDDYTSFAVNSYSFGYQLTPQFVNIVVQQAVPNGTDITSSVIINPTIMTDGGGNIGIGTTTPNGYKLAVNGGVHAKSVKVDTDNWPDYVFHKDHVLMPLTEVKTYIDENHHLPEIPSAKEVTEKGLDLGEMNKLLTKKVEELTLYLIEVKSEKDKEKRDQEDRINRLEEQLKKITR</sequence>
<proteinExistence type="predicted"/>
<organism evidence="2 3">
    <name type="scientific">Pedobacter cryoconitis</name>
    <dbReference type="NCBI Taxonomy" id="188932"/>
    <lineage>
        <taxon>Bacteria</taxon>
        <taxon>Pseudomonadati</taxon>
        <taxon>Bacteroidota</taxon>
        <taxon>Sphingobacteriia</taxon>
        <taxon>Sphingobacteriales</taxon>
        <taxon>Sphingobacteriaceae</taxon>
        <taxon>Pedobacter</taxon>
    </lineage>
</organism>
<comment type="caution">
    <text evidence="2">The sequence shown here is derived from an EMBL/GenBank/DDBJ whole genome shotgun (WGS) entry which is preliminary data.</text>
</comment>
<reference evidence="2 3" key="1">
    <citation type="submission" date="2020-08" db="EMBL/GenBank/DDBJ databases">
        <title>Genomic Encyclopedia of Type Strains, Phase IV (KMG-V): Genome sequencing to study the core and pangenomes of soil and plant-associated prokaryotes.</title>
        <authorList>
            <person name="Whitman W."/>
        </authorList>
    </citation>
    <scope>NUCLEOTIDE SEQUENCE [LARGE SCALE GENOMIC DNA]</scope>
    <source>
        <strain evidence="2 3">M2T3</strain>
    </source>
</reference>